<organism evidence="2 3">
    <name type="scientific">Pseudonocardia charpentierae</name>
    <dbReference type="NCBI Taxonomy" id="3075545"/>
    <lineage>
        <taxon>Bacteria</taxon>
        <taxon>Bacillati</taxon>
        <taxon>Actinomycetota</taxon>
        <taxon>Actinomycetes</taxon>
        <taxon>Pseudonocardiales</taxon>
        <taxon>Pseudonocardiaceae</taxon>
        <taxon>Pseudonocardia</taxon>
    </lineage>
</organism>
<name>A0ABU2NDB8_9PSEU</name>
<evidence type="ECO:0000313" key="2">
    <source>
        <dbReference type="EMBL" id="MDT0351715.1"/>
    </source>
</evidence>
<keyword evidence="1" id="KW-1133">Transmembrane helix</keyword>
<keyword evidence="3" id="KW-1185">Reference proteome</keyword>
<dbReference type="RefSeq" id="WP_311558142.1">
    <property type="nucleotide sequence ID" value="NZ_JAVREJ010000014.1"/>
</dbReference>
<protein>
    <submittedName>
        <fullName evidence="2">Uncharacterized protein</fullName>
    </submittedName>
</protein>
<dbReference type="EMBL" id="JAVREJ010000014">
    <property type="protein sequence ID" value="MDT0351715.1"/>
    <property type="molecule type" value="Genomic_DNA"/>
</dbReference>
<gene>
    <name evidence="2" type="ORF">RM445_19510</name>
</gene>
<comment type="caution">
    <text evidence="2">The sequence shown here is derived from an EMBL/GenBank/DDBJ whole genome shotgun (WGS) entry which is preliminary data.</text>
</comment>
<keyword evidence="1" id="KW-0472">Membrane</keyword>
<sequence>MITDPGRRHDHITAVVLAALVGLAGIGAQLRAVLLATGHPVLTGLALATLALVPVAARHAARAIRERRENAADALAAAAWRARHMPDHHRTEVA</sequence>
<reference evidence="3" key="1">
    <citation type="submission" date="2023-07" db="EMBL/GenBank/DDBJ databases">
        <title>30 novel species of actinomycetes from the DSMZ collection.</title>
        <authorList>
            <person name="Nouioui I."/>
        </authorList>
    </citation>
    <scope>NUCLEOTIDE SEQUENCE [LARGE SCALE GENOMIC DNA]</scope>
    <source>
        <strain evidence="3">DSM 45834</strain>
    </source>
</reference>
<accession>A0ABU2NDB8</accession>
<keyword evidence="1" id="KW-0812">Transmembrane</keyword>
<feature type="transmembrane region" description="Helical" evidence="1">
    <location>
        <begin position="40"/>
        <end position="57"/>
    </location>
</feature>
<feature type="transmembrane region" description="Helical" evidence="1">
    <location>
        <begin position="12"/>
        <end position="34"/>
    </location>
</feature>
<proteinExistence type="predicted"/>
<evidence type="ECO:0000256" key="1">
    <source>
        <dbReference type="SAM" id="Phobius"/>
    </source>
</evidence>
<dbReference type="Proteomes" id="UP001183202">
    <property type="component" value="Unassembled WGS sequence"/>
</dbReference>
<evidence type="ECO:0000313" key="3">
    <source>
        <dbReference type="Proteomes" id="UP001183202"/>
    </source>
</evidence>